<dbReference type="InterPro" id="IPR026024">
    <property type="entry name" value="Chemotaxis_MeTrfase_CheR"/>
</dbReference>
<evidence type="ECO:0000313" key="8">
    <source>
        <dbReference type="Proteomes" id="UP000662747"/>
    </source>
</evidence>
<dbReference type="RefSeq" id="WP_206721587.1">
    <property type="nucleotide sequence ID" value="NZ_CP071090.1"/>
</dbReference>
<feature type="domain" description="CheR-type methyltransferase" evidence="6">
    <location>
        <begin position="20"/>
        <end position="267"/>
    </location>
</feature>
<dbReference type="PANTHER" id="PTHR24422:SF19">
    <property type="entry name" value="CHEMOTAXIS PROTEIN METHYLTRANSFERASE"/>
    <property type="match status" value="1"/>
</dbReference>
<dbReference type="InterPro" id="IPR029063">
    <property type="entry name" value="SAM-dependent_MTases_sf"/>
</dbReference>
<evidence type="ECO:0000259" key="6">
    <source>
        <dbReference type="PROSITE" id="PS50123"/>
    </source>
</evidence>
<dbReference type="InterPro" id="IPR036804">
    <property type="entry name" value="CheR_N_sf"/>
</dbReference>
<dbReference type="Gene3D" id="1.10.155.10">
    <property type="entry name" value="Chemotaxis receptor methyltransferase CheR, N-terminal domain"/>
    <property type="match status" value="1"/>
</dbReference>
<dbReference type="PANTHER" id="PTHR24422">
    <property type="entry name" value="CHEMOTAXIS PROTEIN METHYLTRANSFERASE"/>
    <property type="match status" value="1"/>
</dbReference>
<dbReference type="PIRSF" id="PIRSF000410">
    <property type="entry name" value="CheR"/>
    <property type="match status" value="1"/>
</dbReference>
<evidence type="ECO:0000256" key="3">
    <source>
        <dbReference type="ARBA" id="ARBA00022603"/>
    </source>
</evidence>
<evidence type="ECO:0000256" key="2">
    <source>
        <dbReference type="ARBA" id="ARBA00012534"/>
    </source>
</evidence>
<dbReference type="EC" id="2.1.1.80" evidence="2"/>
<dbReference type="InterPro" id="IPR050903">
    <property type="entry name" value="Bact_Chemotaxis_MeTrfase"/>
</dbReference>
<keyword evidence="3" id="KW-0489">Methyltransferase</keyword>
<dbReference type="InterPro" id="IPR022642">
    <property type="entry name" value="CheR_C"/>
</dbReference>
<protein>
    <recommendedName>
        <fullName evidence="2">protein-glutamate O-methyltransferase</fullName>
        <ecNumber evidence="2">2.1.1.80</ecNumber>
    </recommendedName>
</protein>
<evidence type="ECO:0000256" key="4">
    <source>
        <dbReference type="ARBA" id="ARBA00022679"/>
    </source>
</evidence>
<dbReference type="Gene3D" id="3.40.50.150">
    <property type="entry name" value="Vaccinia Virus protein VP39"/>
    <property type="match status" value="1"/>
</dbReference>
<proteinExistence type="predicted"/>
<dbReference type="Pfam" id="PF03705">
    <property type="entry name" value="CheR_N"/>
    <property type="match status" value="1"/>
</dbReference>
<dbReference type="PRINTS" id="PR00996">
    <property type="entry name" value="CHERMTFRASE"/>
</dbReference>
<sequence>MKPVGPPSLAQAPLPEPAALTRLRECFYAEAGVRLGDGKAEFVRWRLSARLRALGLESFMDYAARVTVDAAERKKMVEALLVHETRFFREPAQFTWLERELFPHWRHDSTRRRSRHVRAWSAACSTGQEPYSLAMLLLAHLPAEEGWSVEVLGTDLSGDALARAEAAMWPMEKASEIPTAYLHRFMLRGTGPAEGWIRAGPQLRSAVRFQPLNLLRVEDKVPGIFDLVMCRNVLIYFDAASSARALRGLVRCLAPDGLLLLGHAEGLHGMRGMRAVHSSIYTRASGTASP</sequence>
<dbReference type="PROSITE" id="PS50123">
    <property type="entry name" value="CHER"/>
    <property type="match status" value="1"/>
</dbReference>
<keyword evidence="4" id="KW-0808">Transferase</keyword>
<dbReference type="InterPro" id="IPR022641">
    <property type="entry name" value="CheR_N"/>
</dbReference>
<gene>
    <name evidence="7" type="ORF">JY651_32645</name>
</gene>
<name>A0ABX7NMC2_9BACT</name>
<reference evidence="7 8" key="1">
    <citation type="submission" date="2021-02" db="EMBL/GenBank/DDBJ databases">
        <title>De Novo genome assembly of isolated myxobacteria.</title>
        <authorList>
            <person name="Stevens D.C."/>
        </authorList>
    </citation>
    <scope>NUCLEOTIDE SEQUENCE [LARGE SCALE GENOMIC DNA]</scope>
    <source>
        <strain evidence="8">SCPEA02</strain>
    </source>
</reference>
<dbReference type="InterPro" id="IPR000780">
    <property type="entry name" value="CheR_MeTrfase"/>
</dbReference>
<dbReference type="SMART" id="SM00138">
    <property type="entry name" value="MeTrc"/>
    <property type="match status" value="1"/>
</dbReference>
<evidence type="ECO:0000256" key="1">
    <source>
        <dbReference type="ARBA" id="ARBA00001541"/>
    </source>
</evidence>
<comment type="catalytic activity">
    <reaction evidence="1">
        <text>L-glutamyl-[protein] + S-adenosyl-L-methionine = [protein]-L-glutamate 5-O-methyl ester + S-adenosyl-L-homocysteine</text>
        <dbReference type="Rhea" id="RHEA:24452"/>
        <dbReference type="Rhea" id="RHEA-COMP:10208"/>
        <dbReference type="Rhea" id="RHEA-COMP:10311"/>
        <dbReference type="ChEBI" id="CHEBI:29973"/>
        <dbReference type="ChEBI" id="CHEBI:57856"/>
        <dbReference type="ChEBI" id="CHEBI:59789"/>
        <dbReference type="ChEBI" id="CHEBI:82795"/>
        <dbReference type="EC" id="2.1.1.80"/>
    </reaction>
</comment>
<dbReference type="Proteomes" id="UP000662747">
    <property type="component" value="Chromosome"/>
</dbReference>
<keyword evidence="5" id="KW-0949">S-adenosyl-L-methionine</keyword>
<dbReference type="SUPFAM" id="SSF47757">
    <property type="entry name" value="Chemotaxis receptor methyltransferase CheR, N-terminal domain"/>
    <property type="match status" value="1"/>
</dbReference>
<dbReference type="SUPFAM" id="SSF53335">
    <property type="entry name" value="S-adenosyl-L-methionine-dependent methyltransferases"/>
    <property type="match status" value="1"/>
</dbReference>
<evidence type="ECO:0000256" key="5">
    <source>
        <dbReference type="ARBA" id="ARBA00022691"/>
    </source>
</evidence>
<organism evidence="7 8">
    <name type="scientific">Pyxidicoccus parkwayensis</name>
    <dbReference type="NCBI Taxonomy" id="2813578"/>
    <lineage>
        <taxon>Bacteria</taxon>
        <taxon>Pseudomonadati</taxon>
        <taxon>Myxococcota</taxon>
        <taxon>Myxococcia</taxon>
        <taxon>Myxococcales</taxon>
        <taxon>Cystobacterineae</taxon>
        <taxon>Myxococcaceae</taxon>
        <taxon>Pyxidicoccus</taxon>
    </lineage>
</organism>
<accession>A0ABX7NMC2</accession>
<evidence type="ECO:0000313" key="7">
    <source>
        <dbReference type="EMBL" id="QSQ20006.1"/>
    </source>
</evidence>
<keyword evidence="8" id="KW-1185">Reference proteome</keyword>
<dbReference type="Pfam" id="PF01739">
    <property type="entry name" value="CheR"/>
    <property type="match status" value="1"/>
</dbReference>
<dbReference type="EMBL" id="CP071090">
    <property type="protein sequence ID" value="QSQ20006.1"/>
    <property type="molecule type" value="Genomic_DNA"/>
</dbReference>